<name>A0A7R9NVA0_9NEOP</name>
<evidence type="ECO:0000256" key="2">
    <source>
        <dbReference type="SAM" id="Phobius"/>
    </source>
</evidence>
<feature type="transmembrane region" description="Helical" evidence="2">
    <location>
        <begin position="495"/>
        <end position="520"/>
    </location>
</feature>
<dbReference type="AlphaFoldDB" id="A0A7R9NVA0"/>
<keyword evidence="2" id="KW-0472">Membrane</keyword>
<evidence type="ECO:0000256" key="1">
    <source>
        <dbReference type="SAM" id="MobiDB-lite"/>
    </source>
</evidence>
<feature type="compositionally biased region" description="Low complexity" evidence="1">
    <location>
        <begin position="189"/>
        <end position="199"/>
    </location>
</feature>
<dbReference type="PANTHER" id="PTHR23302:SF24">
    <property type="entry name" value="TMC DOMAIN-CONTAINING PROTEIN"/>
    <property type="match status" value="1"/>
</dbReference>
<dbReference type="InterPro" id="IPR038900">
    <property type="entry name" value="TMC"/>
</dbReference>
<accession>A0A7R9NVA0</accession>
<feature type="compositionally biased region" description="Low complexity" evidence="1">
    <location>
        <begin position="235"/>
        <end position="245"/>
    </location>
</feature>
<proteinExistence type="predicted"/>
<keyword evidence="2" id="KW-0812">Transmembrane</keyword>
<reference evidence="3" key="1">
    <citation type="submission" date="2020-11" db="EMBL/GenBank/DDBJ databases">
        <authorList>
            <person name="Tran Van P."/>
        </authorList>
    </citation>
    <scope>NUCLEOTIDE SEQUENCE</scope>
</reference>
<protein>
    <submittedName>
        <fullName evidence="3">Uncharacterized protein</fullName>
    </submittedName>
</protein>
<feature type="region of interest" description="Disordered" evidence="1">
    <location>
        <begin position="165"/>
        <end position="200"/>
    </location>
</feature>
<feature type="transmembrane region" description="Helical" evidence="2">
    <location>
        <begin position="432"/>
        <end position="457"/>
    </location>
</feature>
<keyword evidence="2" id="KW-1133">Transmembrane helix</keyword>
<organism evidence="3">
    <name type="scientific">Timema tahoe</name>
    <dbReference type="NCBI Taxonomy" id="61484"/>
    <lineage>
        <taxon>Eukaryota</taxon>
        <taxon>Metazoa</taxon>
        <taxon>Ecdysozoa</taxon>
        <taxon>Arthropoda</taxon>
        <taxon>Hexapoda</taxon>
        <taxon>Insecta</taxon>
        <taxon>Pterygota</taxon>
        <taxon>Neoptera</taxon>
        <taxon>Polyneoptera</taxon>
        <taxon>Phasmatodea</taxon>
        <taxon>Timematodea</taxon>
        <taxon>Timematoidea</taxon>
        <taxon>Timematidae</taxon>
        <taxon>Timema</taxon>
    </lineage>
</organism>
<dbReference type="PANTHER" id="PTHR23302">
    <property type="entry name" value="TRANSMEMBRANE CHANNEL-RELATED"/>
    <property type="match status" value="1"/>
</dbReference>
<dbReference type="GO" id="GO:0005886">
    <property type="term" value="C:plasma membrane"/>
    <property type="evidence" value="ECO:0007669"/>
    <property type="project" value="InterPro"/>
</dbReference>
<evidence type="ECO:0000313" key="3">
    <source>
        <dbReference type="EMBL" id="CAD7457501.1"/>
    </source>
</evidence>
<gene>
    <name evidence="3" type="ORF">TTEB3V08_LOCUS5494</name>
</gene>
<dbReference type="GO" id="GO:0008381">
    <property type="term" value="F:mechanosensitive monoatomic ion channel activity"/>
    <property type="evidence" value="ECO:0007669"/>
    <property type="project" value="TreeGrafter"/>
</dbReference>
<dbReference type="EMBL" id="OE001733">
    <property type="protein sequence ID" value="CAD7457501.1"/>
    <property type="molecule type" value="Genomic_DNA"/>
</dbReference>
<sequence>MKGSTDPLIPLPLNPRLIQGRHTKNLTCEGQRSLNKFGNPCAMGLGRLYLEEVHPYLHGGTMYNHLGKTTLSTPNRDLNLDIPVIGSLVQHESSVLERSDTEAAYCVVLCSSVMSGGERKKRTSRGQGWEEAGAEFYQESYPADVDLEVLQRDPSHLATLLPSKQSRAATTKRVRGEVKPTLRRRTSTRSRYNSTTRRPSAAHDVHVAMMPDLSATTKRVRGEVKPTLRRRTSTRSRYNSTTRRPSAAHDVHVAMMPDLSENLSNEERTWEEIMQIKAMPVGMTQKKELKAKLQTATKLRLQETLLVQSEVVSCDFSNSTDLNDSSISVECCTKTYQDSSTSDSVLLDIVQGKASIIKSAATGFKERLVEGEGQFYKYCNLVFGGWDFCIHNEKSATIKHKALFNEIKGLLEVERLEEERQNRSREEKTKLIIIRIVINLLVLLVLVGAVAIVPVAYSIAELIPSKGCGPFRGQGSVWELVVNTFMGLPSWIQSILFFFSTAGFAVPAFVVLVLCLYYYYAVSAANKHMVMVLKNQLVLEGHDKQFLLNRLSAFIKQQQEHQKALRPIEMTNLADISSGS</sequence>
<feature type="region of interest" description="Disordered" evidence="1">
    <location>
        <begin position="221"/>
        <end position="246"/>
    </location>
</feature>